<protein>
    <submittedName>
        <fullName evidence="3">Actin nucleation-promoting factor WASL-like isoform X1</fullName>
    </submittedName>
</protein>
<feature type="compositionally biased region" description="Basic and acidic residues" evidence="1">
    <location>
        <begin position="58"/>
        <end position="77"/>
    </location>
</feature>
<proteinExistence type="predicted"/>
<name>A0ABM4KZ98_EQUPR</name>
<sequence length="204" mass="21778">MVGVTGSGPLRGAQGPVRAVPRMSAPRDARGALPAAPTGASSAPPPPAPSHPRPGRPHKGDGEARRALEGPRARDEVAGPLRPPRPRLCLPGSAPPAEEPHRPRRPHPSRYPGFQLASSGNSPRCLTQQIQAEPSPVKGHILSVIGLTASHWCLGSFSLRLGFFPFPKPSSKKPTYPLPDCSRIRECGGIYKMEFISKCCRLHL</sequence>
<accession>A0ABM4KZ98</accession>
<feature type="region of interest" description="Disordered" evidence="1">
    <location>
        <begin position="1"/>
        <end position="123"/>
    </location>
</feature>
<dbReference type="Proteomes" id="UP001652662">
    <property type="component" value="Chromosome 15"/>
</dbReference>
<evidence type="ECO:0000256" key="1">
    <source>
        <dbReference type="SAM" id="MobiDB-lite"/>
    </source>
</evidence>
<dbReference type="RefSeq" id="XP_070433512.1">
    <property type="nucleotide sequence ID" value="XM_070577411.1"/>
</dbReference>
<keyword evidence="2" id="KW-1185">Reference proteome</keyword>
<reference evidence="3" key="1">
    <citation type="submission" date="2025-08" db="UniProtKB">
        <authorList>
            <consortium name="RefSeq"/>
        </authorList>
    </citation>
    <scope>IDENTIFICATION</scope>
    <source>
        <tissue evidence="3">Blood</tissue>
    </source>
</reference>
<evidence type="ECO:0000313" key="2">
    <source>
        <dbReference type="Proteomes" id="UP001652662"/>
    </source>
</evidence>
<dbReference type="GeneID" id="139076185"/>
<organism evidence="2 3">
    <name type="scientific">Equus przewalskii</name>
    <name type="common">Przewalski's horse</name>
    <name type="synonym">Equus caballus przewalskii</name>
    <dbReference type="NCBI Taxonomy" id="9798"/>
    <lineage>
        <taxon>Eukaryota</taxon>
        <taxon>Metazoa</taxon>
        <taxon>Chordata</taxon>
        <taxon>Craniata</taxon>
        <taxon>Vertebrata</taxon>
        <taxon>Euteleostomi</taxon>
        <taxon>Mammalia</taxon>
        <taxon>Eutheria</taxon>
        <taxon>Laurasiatheria</taxon>
        <taxon>Perissodactyla</taxon>
        <taxon>Equidae</taxon>
        <taxon>Equus</taxon>
    </lineage>
</organism>
<feature type="compositionally biased region" description="Pro residues" evidence="1">
    <location>
        <begin position="43"/>
        <end position="52"/>
    </location>
</feature>
<evidence type="ECO:0000313" key="3">
    <source>
        <dbReference type="RefSeq" id="XP_070433512.1"/>
    </source>
</evidence>
<gene>
    <name evidence="3" type="primary">LOC139076185</name>
</gene>